<keyword evidence="1" id="KW-0732">Signal</keyword>
<comment type="caution">
    <text evidence="2">The sequence shown here is derived from an EMBL/GenBank/DDBJ whole genome shotgun (WGS) entry which is preliminary data.</text>
</comment>
<dbReference type="Proteomes" id="UP000228987">
    <property type="component" value="Unassembled WGS sequence"/>
</dbReference>
<evidence type="ECO:0000313" key="2">
    <source>
        <dbReference type="EMBL" id="PCJ41481.1"/>
    </source>
</evidence>
<accession>A0A2A5CD94</accession>
<sequence length="130" mass="14703">MKKIIFLFLLTSMSLTAKETEIWSCQGTTAGGLYWQDGEWKPGEFGTRIYKIELQGLKAVISENNDPPLLLMDCESNTWSWSCSNDAAALELNKANTTAVFMRFFGGIFPEPNSNQKDSIYIEALQCRKF</sequence>
<proteinExistence type="predicted"/>
<dbReference type="EMBL" id="NVWI01000005">
    <property type="protein sequence ID" value="PCJ41481.1"/>
    <property type="molecule type" value="Genomic_DNA"/>
</dbReference>
<gene>
    <name evidence="2" type="ORF">COA71_07945</name>
</gene>
<organism evidence="2 3">
    <name type="scientific">SAR86 cluster bacterium</name>
    <dbReference type="NCBI Taxonomy" id="2030880"/>
    <lineage>
        <taxon>Bacteria</taxon>
        <taxon>Pseudomonadati</taxon>
        <taxon>Pseudomonadota</taxon>
        <taxon>Gammaproteobacteria</taxon>
        <taxon>SAR86 cluster</taxon>
    </lineage>
</organism>
<protein>
    <submittedName>
        <fullName evidence="2">Uncharacterized protein</fullName>
    </submittedName>
</protein>
<evidence type="ECO:0000313" key="3">
    <source>
        <dbReference type="Proteomes" id="UP000228987"/>
    </source>
</evidence>
<evidence type="ECO:0000256" key="1">
    <source>
        <dbReference type="SAM" id="SignalP"/>
    </source>
</evidence>
<name>A0A2A5CD94_9GAMM</name>
<dbReference type="AlphaFoldDB" id="A0A2A5CD94"/>
<feature type="chain" id="PRO_5013309082" evidence="1">
    <location>
        <begin position="18"/>
        <end position="130"/>
    </location>
</feature>
<reference evidence="3" key="1">
    <citation type="submission" date="2017-08" db="EMBL/GenBank/DDBJ databases">
        <title>A dynamic microbial community with high functional redundancy inhabits the cold, oxic subseafloor aquifer.</title>
        <authorList>
            <person name="Tully B.J."/>
            <person name="Wheat C.G."/>
            <person name="Glazer B.T."/>
            <person name="Huber J.A."/>
        </authorList>
    </citation>
    <scope>NUCLEOTIDE SEQUENCE [LARGE SCALE GENOMIC DNA]</scope>
</reference>
<feature type="signal peptide" evidence="1">
    <location>
        <begin position="1"/>
        <end position="17"/>
    </location>
</feature>